<gene>
    <name evidence="2" type="ORF">C4N9_20180</name>
</gene>
<feature type="transmembrane region" description="Helical" evidence="1">
    <location>
        <begin position="12"/>
        <end position="33"/>
    </location>
</feature>
<keyword evidence="1" id="KW-0812">Transmembrane</keyword>
<feature type="transmembrane region" description="Helical" evidence="1">
    <location>
        <begin position="39"/>
        <end position="59"/>
    </location>
</feature>
<keyword evidence="3" id="KW-1185">Reference proteome</keyword>
<evidence type="ECO:0000313" key="2">
    <source>
        <dbReference type="EMBL" id="PWE26759.1"/>
    </source>
</evidence>
<name>A0A2U2C4I5_9RHOB</name>
<dbReference type="OrthoDB" id="7851333at2"/>
<dbReference type="RefSeq" id="WP_109535144.1">
    <property type="nucleotide sequence ID" value="NZ_CAXPUO010000038.1"/>
</dbReference>
<comment type="caution">
    <text evidence="2">The sequence shown here is derived from an EMBL/GenBank/DDBJ whole genome shotgun (WGS) entry which is preliminary data.</text>
</comment>
<dbReference type="Proteomes" id="UP000244940">
    <property type="component" value="Unassembled WGS sequence"/>
</dbReference>
<reference evidence="2 3" key="1">
    <citation type="submission" date="2018-05" db="EMBL/GenBank/DDBJ databases">
        <title>Pararhodobacter marina sp. nov., isolated from deep-sea water of the Indian Ocean.</title>
        <authorList>
            <person name="Lai Q.Sr."/>
            <person name="Liu X."/>
            <person name="Shao Z."/>
        </authorList>
    </citation>
    <scope>NUCLEOTIDE SEQUENCE [LARGE SCALE GENOMIC DNA]</scope>
    <source>
        <strain evidence="2 3">CIC4N-9</strain>
    </source>
</reference>
<dbReference type="AlphaFoldDB" id="A0A2U2C4I5"/>
<proteinExistence type="predicted"/>
<sequence length="171" mass="18448">MLDFIRPEMRAALHRWGETGGALVVTLVGIWWGLTGPGWVPWAGWLLALVGAGLTLGAAQRARFAAPGIATGVVEVIEGEIRYLGPRGGGVVAIDHVLALSLSADAQFWLLEAFDGTILAIPRAATGHPALFDAFAQLPGFEMKRLLRMVDDGPAPRARLIWRHPTRRLLT</sequence>
<evidence type="ECO:0000256" key="1">
    <source>
        <dbReference type="SAM" id="Phobius"/>
    </source>
</evidence>
<evidence type="ECO:0000313" key="3">
    <source>
        <dbReference type="Proteomes" id="UP000244940"/>
    </source>
</evidence>
<organism evidence="2 3">
    <name type="scientific">Pararhodobacter marinus</name>
    <dbReference type="NCBI Taxonomy" id="2184063"/>
    <lineage>
        <taxon>Bacteria</taxon>
        <taxon>Pseudomonadati</taxon>
        <taxon>Pseudomonadota</taxon>
        <taxon>Alphaproteobacteria</taxon>
        <taxon>Rhodobacterales</taxon>
        <taxon>Paracoccaceae</taxon>
        <taxon>Pararhodobacter</taxon>
    </lineage>
</organism>
<accession>A0A2U2C4I5</accession>
<keyword evidence="1" id="KW-1133">Transmembrane helix</keyword>
<protein>
    <submittedName>
        <fullName evidence="2">Uncharacterized protein</fullName>
    </submittedName>
</protein>
<dbReference type="EMBL" id="QEYD01000016">
    <property type="protein sequence ID" value="PWE26759.1"/>
    <property type="molecule type" value="Genomic_DNA"/>
</dbReference>
<keyword evidence="1" id="KW-0472">Membrane</keyword>
<dbReference type="GeneID" id="94367215"/>